<keyword evidence="3" id="KW-0406">Ion transport</keyword>
<name>A0AAE3D3Q3_9HYPH</name>
<reference evidence="3" key="1">
    <citation type="submission" date="2021-08" db="EMBL/GenBank/DDBJ databases">
        <title>Hoeflea bacterium WL0058 sp. nov., isolated from the sediment.</title>
        <authorList>
            <person name="Wang L."/>
            <person name="Zhang D."/>
        </authorList>
    </citation>
    <scope>NUCLEOTIDE SEQUENCE</scope>
    <source>
        <strain evidence="3">WL0058</strain>
    </source>
</reference>
<keyword evidence="1" id="KW-0812">Transmembrane</keyword>
<proteinExistence type="predicted"/>
<dbReference type="SUPFAM" id="SSF81324">
    <property type="entry name" value="Voltage-gated potassium channels"/>
    <property type="match status" value="1"/>
</dbReference>
<keyword evidence="3" id="KW-0407">Ion channel</keyword>
<accession>A0AAE3D3Q3</accession>
<dbReference type="EMBL" id="JAICBX010000005">
    <property type="protein sequence ID" value="MBW8640071.1"/>
    <property type="molecule type" value="Genomic_DNA"/>
</dbReference>
<comment type="caution">
    <text evidence="3">The sequence shown here is derived from an EMBL/GenBank/DDBJ whole genome shotgun (WGS) entry which is preliminary data.</text>
</comment>
<dbReference type="GO" id="GO:0034220">
    <property type="term" value="P:monoatomic ion transmembrane transport"/>
    <property type="evidence" value="ECO:0007669"/>
    <property type="project" value="UniProtKB-KW"/>
</dbReference>
<evidence type="ECO:0000313" key="3">
    <source>
        <dbReference type="EMBL" id="MBW8640071.1"/>
    </source>
</evidence>
<dbReference type="Gene3D" id="1.10.287.70">
    <property type="match status" value="1"/>
</dbReference>
<keyword evidence="1" id="KW-1133">Transmembrane helix</keyword>
<dbReference type="InterPro" id="IPR013099">
    <property type="entry name" value="K_chnl_dom"/>
</dbReference>
<keyword evidence="4" id="KW-1185">Reference proteome</keyword>
<evidence type="ECO:0000259" key="2">
    <source>
        <dbReference type="Pfam" id="PF07885"/>
    </source>
</evidence>
<evidence type="ECO:0000313" key="4">
    <source>
        <dbReference type="Proteomes" id="UP001196509"/>
    </source>
</evidence>
<keyword evidence="1" id="KW-0472">Membrane</keyword>
<feature type="transmembrane region" description="Helical" evidence="1">
    <location>
        <begin position="100"/>
        <end position="121"/>
    </location>
</feature>
<organism evidence="3 4">
    <name type="scientific">Flavimaribacter sediminis</name>
    <dbReference type="NCBI Taxonomy" id="2865987"/>
    <lineage>
        <taxon>Bacteria</taxon>
        <taxon>Pseudomonadati</taxon>
        <taxon>Pseudomonadota</taxon>
        <taxon>Alphaproteobacteria</taxon>
        <taxon>Hyphomicrobiales</taxon>
        <taxon>Rhizobiaceae</taxon>
        <taxon>Flavimaribacter</taxon>
    </lineage>
</organism>
<feature type="domain" description="Potassium channel" evidence="2">
    <location>
        <begin position="49"/>
        <end position="119"/>
    </location>
</feature>
<gene>
    <name evidence="3" type="ORF">K1W69_22950</name>
</gene>
<keyword evidence="3" id="KW-0813">Transport</keyword>
<evidence type="ECO:0000256" key="1">
    <source>
        <dbReference type="SAM" id="Phobius"/>
    </source>
</evidence>
<dbReference type="Pfam" id="PF07885">
    <property type="entry name" value="Ion_trans_2"/>
    <property type="match status" value="1"/>
</dbReference>
<dbReference type="Proteomes" id="UP001196509">
    <property type="component" value="Unassembled WGS sequence"/>
</dbReference>
<dbReference type="AlphaFoldDB" id="A0AAE3D3Q3"/>
<protein>
    <submittedName>
        <fullName evidence="3">Potassium channel family protein</fullName>
    </submittedName>
</protein>
<feature type="transmembrane region" description="Helical" evidence="1">
    <location>
        <begin position="35"/>
        <end position="58"/>
    </location>
</feature>
<sequence>MNIAVHAVFTVVMVRTVRRDAERLSQPNVVFREVLIMIIAAAILMLAHLIEVWIWSLFYRLLGVTPDSSADFDFAFINYTTLGYGRLVPEAPWQVLGPMTAMNGVLLFGWSTAVLFQVLAVSARRFGIRY</sequence>